<sequence>MTRQSPQAYAQDLTAQDVRFQEHPTVEASAAFRAAQAQDIAAANDAAAAGHVGLTAYHAGRANWWRHAAREFHRLAQSGSLDRHL</sequence>
<organism evidence="1 2">
    <name type="scientific">Deinococcus soli</name>
    <name type="common">ex Cha et al. 2016</name>
    <dbReference type="NCBI Taxonomy" id="1309411"/>
    <lineage>
        <taxon>Bacteria</taxon>
        <taxon>Thermotogati</taxon>
        <taxon>Deinococcota</taxon>
        <taxon>Deinococci</taxon>
        <taxon>Deinococcales</taxon>
        <taxon>Deinococcaceae</taxon>
        <taxon>Deinococcus</taxon>
    </lineage>
</organism>
<accession>A0AAE3XEB1</accession>
<dbReference type="GO" id="GO:0032259">
    <property type="term" value="P:methylation"/>
    <property type="evidence" value="ECO:0007669"/>
    <property type="project" value="UniProtKB-KW"/>
</dbReference>
<evidence type="ECO:0000313" key="1">
    <source>
        <dbReference type="EMBL" id="MDR6218949.1"/>
    </source>
</evidence>
<dbReference type="GO" id="GO:0008168">
    <property type="term" value="F:methyltransferase activity"/>
    <property type="evidence" value="ECO:0007669"/>
    <property type="project" value="UniProtKB-KW"/>
</dbReference>
<gene>
    <name evidence="1" type="ORF">J2Y00_002546</name>
</gene>
<protein>
    <submittedName>
        <fullName evidence="1">Methyltransferase</fullName>
    </submittedName>
</protein>
<keyword evidence="1" id="KW-0489">Methyltransferase</keyword>
<dbReference type="EMBL" id="JAVDQK010000005">
    <property type="protein sequence ID" value="MDR6218949.1"/>
    <property type="molecule type" value="Genomic_DNA"/>
</dbReference>
<proteinExistence type="predicted"/>
<evidence type="ECO:0000313" key="2">
    <source>
        <dbReference type="Proteomes" id="UP001185331"/>
    </source>
</evidence>
<dbReference type="Proteomes" id="UP001185331">
    <property type="component" value="Unassembled WGS sequence"/>
</dbReference>
<name>A0AAE3XEB1_9DEIO</name>
<comment type="caution">
    <text evidence="1">The sequence shown here is derived from an EMBL/GenBank/DDBJ whole genome shotgun (WGS) entry which is preliminary data.</text>
</comment>
<dbReference type="RefSeq" id="WP_309853815.1">
    <property type="nucleotide sequence ID" value="NZ_JAVDQJ010000004.1"/>
</dbReference>
<reference evidence="1" key="1">
    <citation type="submission" date="2023-07" db="EMBL/GenBank/DDBJ databases">
        <title>Sorghum-associated microbial communities from plants grown in Nebraska, USA.</title>
        <authorList>
            <person name="Schachtman D."/>
        </authorList>
    </citation>
    <scope>NUCLEOTIDE SEQUENCE</scope>
    <source>
        <strain evidence="1">BE330</strain>
    </source>
</reference>
<dbReference type="AlphaFoldDB" id="A0AAE3XEB1"/>
<keyword evidence="1" id="KW-0808">Transferase</keyword>